<comment type="function">
    <text evidence="8">Catalyzes the condensation of pantoate with beta-alanine in an ATP-dependent reaction via a pantoyl-adenylate intermediate.</text>
</comment>
<evidence type="ECO:0000256" key="2">
    <source>
        <dbReference type="ARBA" id="ARBA00009256"/>
    </source>
</evidence>
<evidence type="ECO:0000313" key="9">
    <source>
        <dbReference type="EMBL" id="MFC0626951.1"/>
    </source>
</evidence>
<evidence type="ECO:0000256" key="4">
    <source>
        <dbReference type="ARBA" id="ARBA00022655"/>
    </source>
</evidence>
<evidence type="ECO:0000256" key="5">
    <source>
        <dbReference type="ARBA" id="ARBA00022741"/>
    </source>
</evidence>
<keyword evidence="4 8" id="KW-0566">Pantothenate biosynthesis</keyword>
<evidence type="ECO:0000313" key="10">
    <source>
        <dbReference type="Proteomes" id="UP001589890"/>
    </source>
</evidence>
<dbReference type="InterPro" id="IPR014729">
    <property type="entry name" value="Rossmann-like_a/b/a_fold"/>
</dbReference>
<dbReference type="EC" id="6.3.2.1" evidence="8"/>
<evidence type="ECO:0000256" key="7">
    <source>
        <dbReference type="ARBA" id="ARBA00048258"/>
    </source>
</evidence>
<evidence type="ECO:0000256" key="6">
    <source>
        <dbReference type="ARBA" id="ARBA00022840"/>
    </source>
</evidence>
<evidence type="ECO:0000256" key="1">
    <source>
        <dbReference type="ARBA" id="ARBA00004990"/>
    </source>
</evidence>
<keyword evidence="3 8" id="KW-0436">Ligase</keyword>
<comment type="pathway">
    <text evidence="1 8">Cofactor biosynthesis; (R)-pantothenate biosynthesis; (R)-pantothenate from (R)-pantoate and beta-alanine: step 1/1.</text>
</comment>
<protein>
    <recommendedName>
        <fullName evidence="8">Pantothenate synthetase</fullName>
        <shortName evidence="8">PS</shortName>
        <ecNumber evidence="8">6.3.2.1</ecNumber>
    </recommendedName>
    <alternativeName>
        <fullName evidence="8">Pantoate--beta-alanine ligase</fullName>
    </alternativeName>
    <alternativeName>
        <fullName evidence="8">Pantoate-activating enzyme</fullName>
    </alternativeName>
</protein>
<dbReference type="InterPro" id="IPR042176">
    <property type="entry name" value="Pantoate_ligase_C"/>
</dbReference>
<comment type="miscellaneous">
    <text evidence="8">The reaction proceeds by a bi uni uni bi ping pong mechanism.</text>
</comment>
<dbReference type="SUPFAM" id="SSF52374">
    <property type="entry name" value="Nucleotidylyl transferase"/>
    <property type="match status" value="1"/>
</dbReference>
<comment type="similarity">
    <text evidence="2 8">Belongs to the pantothenate synthetase family.</text>
</comment>
<dbReference type="GO" id="GO:0004592">
    <property type="term" value="F:pantoate-beta-alanine ligase activity"/>
    <property type="evidence" value="ECO:0007669"/>
    <property type="project" value="UniProtKB-EC"/>
</dbReference>
<keyword evidence="10" id="KW-1185">Reference proteome</keyword>
<dbReference type="NCBIfam" id="TIGR00018">
    <property type="entry name" value="panC"/>
    <property type="match status" value="1"/>
</dbReference>
<name>A0ABV6QQP9_9ACTN</name>
<feature type="binding site" evidence="8">
    <location>
        <begin position="182"/>
        <end position="185"/>
    </location>
    <ligand>
        <name>ATP</name>
        <dbReference type="ChEBI" id="CHEBI:30616"/>
    </ligand>
</feature>
<keyword evidence="6 8" id="KW-0067">ATP-binding</keyword>
<dbReference type="Gene3D" id="3.30.1300.10">
    <property type="entry name" value="Pantoate-beta-alanine ligase, C-terminal domain"/>
    <property type="match status" value="1"/>
</dbReference>
<organism evidence="9 10">
    <name type="scientific">Kribbella deserti</name>
    <dbReference type="NCBI Taxonomy" id="1926257"/>
    <lineage>
        <taxon>Bacteria</taxon>
        <taxon>Bacillati</taxon>
        <taxon>Actinomycetota</taxon>
        <taxon>Actinomycetes</taxon>
        <taxon>Propionibacteriales</taxon>
        <taxon>Kribbellaceae</taxon>
        <taxon>Kribbella</taxon>
    </lineage>
</organism>
<accession>A0ABV6QQP9</accession>
<comment type="subcellular location">
    <subcellularLocation>
        <location evidence="8">Cytoplasm</location>
    </subcellularLocation>
</comment>
<gene>
    <name evidence="8 9" type="primary">panC</name>
    <name evidence="9" type="ORF">ACFFGN_22915</name>
</gene>
<feature type="binding site" evidence="8">
    <location>
        <begin position="25"/>
        <end position="32"/>
    </location>
    <ligand>
        <name>ATP</name>
        <dbReference type="ChEBI" id="CHEBI:30616"/>
    </ligand>
</feature>
<feature type="binding site" evidence="8">
    <location>
        <begin position="145"/>
        <end position="148"/>
    </location>
    <ligand>
        <name>ATP</name>
        <dbReference type="ChEBI" id="CHEBI:30616"/>
    </ligand>
</feature>
<comment type="catalytic activity">
    <reaction evidence="7 8">
        <text>(R)-pantoate + beta-alanine + ATP = (R)-pantothenate + AMP + diphosphate + H(+)</text>
        <dbReference type="Rhea" id="RHEA:10912"/>
        <dbReference type="ChEBI" id="CHEBI:15378"/>
        <dbReference type="ChEBI" id="CHEBI:15980"/>
        <dbReference type="ChEBI" id="CHEBI:29032"/>
        <dbReference type="ChEBI" id="CHEBI:30616"/>
        <dbReference type="ChEBI" id="CHEBI:33019"/>
        <dbReference type="ChEBI" id="CHEBI:57966"/>
        <dbReference type="ChEBI" id="CHEBI:456215"/>
        <dbReference type="EC" id="6.3.2.1"/>
    </reaction>
</comment>
<evidence type="ECO:0000256" key="3">
    <source>
        <dbReference type="ARBA" id="ARBA00022598"/>
    </source>
</evidence>
<keyword evidence="8" id="KW-0963">Cytoplasm</keyword>
<comment type="subunit">
    <text evidence="8">Homodimer.</text>
</comment>
<comment type="caution">
    <text evidence="9">The sequence shown here is derived from an EMBL/GenBank/DDBJ whole genome shotgun (WGS) entry which is preliminary data.</text>
</comment>
<sequence>MRLTQTKAELRAAAAVRPRAVVMTMGALHDGHAALLADARDRVGPEGSVVLTIFVNPLQFGPSEDFERYPRTLASDLAVAKNEGVDLVFNPSREELYPSEPSITVHPGPLADELEGTFRPGHFAGMLTVVAKLLHLTAPDIALFGEKDYQQLTLIREMVADLDFGVDIVGVPTVREPDGLALSSRNRYLEEDERREALVLHRALTAGAKAGGFGPDAVLKAARDVLNSAKGVEVDYFALRAPDLGPVVGPGEARMLVAARVGGTRLIDNMSVTLR</sequence>
<evidence type="ECO:0000256" key="8">
    <source>
        <dbReference type="HAMAP-Rule" id="MF_00158"/>
    </source>
</evidence>
<proteinExistence type="inferred from homology"/>
<dbReference type="Pfam" id="PF02569">
    <property type="entry name" value="Pantoate_ligase"/>
    <property type="match status" value="1"/>
</dbReference>
<feature type="binding site" evidence="8">
    <location>
        <position position="59"/>
    </location>
    <ligand>
        <name>beta-alanine</name>
        <dbReference type="ChEBI" id="CHEBI:57966"/>
    </ligand>
</feature>
<feature type="binding site" evidence="8">
    <location>
        <position position="174"/>
    </location>
    <ligand>
        <name>ATP</name>
        <dbReference type="ChEBI" id="CHEBI:30616"/>
    </ligand>
</feature>
<dbReference type="EMBL" id="JBHLTC010000030">
    <property type="protein sequence ID" value="MFC0626951.1"/>
    <property type="molecule type" value="Genomic_DNA"/>
</dbReference>
<feature type="binding site" evidence="8">
    <location>
        <position position="151"/>
    </location>
    <ligand>
        <name>(R)-pantoate</name>
        <dbReference type="ChEBI" id="CHEBI:15980"/>
    </ligand>
</feature>
<keyword evidence="5 8" id="KW-0547">Nucleotide-binding</keyword>
<dbReference type="InterPro" id="IPR003721">
    <property type="entry name" value="Pantoate_ligase"/>
</dbReference>
<dbReference type="CDD" id="cd00560">
    <property type="entry name" value="PanC"/>
    <property type="match status" value="1"/>
</dbReference>
<dbReference type="HAMAP" id="MF_00158">
    <property type="entry name" value="PanC"/>
    <property type="match status" value="1"/>
</dbReference>
<feature type="active site" description="Proton donor" evidence="8">
    <location>
        <position position="32"/>
    </location>
</feature>
<feature type="binding site" evidence="8">
    <location>
        <position position="59"/>
    </location>
    <ligand>
        <name>(R)-pantoate</name>
        <dbReference type="ChEBI" id="CHEBI:15980"/>
    </ligand>
</feature>
<dbReference type="PANTHER" id="PTHR21299">
    <property type="entry name" value="CYTIDYLATE KINASE/PANTOATE-BETA-ALANINE LIGASE"/>
    <property type="match status" value="1"/>
</dbReference>
<reference evidence="9 10" key="1">
    <citation type="submission" date="2024-09" db="EMBL/GenBank/DDBJ databases">
        <authorList>
            <person name="Sun Q."/>
            <person name="Mori K."/>
        </authorList>
    </citation>
    <scope>NUCLEOTIDE SEQUENCE [LARGE SCALE GENOMIC DNA]</scope>
    <source>
        <strain evidence="9 10">CGMCC 1.15906</strain>
    </source>
</reference>
<dbReference type="PANTHER" id="PTHR21299:SF1">
    <property type="entry name" value="PANTOATE--BETA-ALANINE LIGASE"/>
    <property type="match status" value="1"/>
</dbReference>
<dbReference type="Gene3D" id="3.40.50.620">
    <property type="entry name" value="HUPs"/>
    <property type="match status" value="1"/>
</dbReference>
<dbReference type="RefSeq" id="WP_380051102.1">
    <property type="nucleotide sequence ID" value="NZ_JBHLTC010000030.1"/>
</dbReference>
<dbReference type="Proteomes" id="UP001589890">
    <property type="component" value="Unassembled WGS sequence"/>
</dbReference>